<dbReference type="Gene3D" id="3.30.830.10">
    <property type="entry name" value="Metalloenzyme, LuxS/M16 peptidase-like"/>
    <property type="match status" value="2"/>
</dbReference>
<reference evidence="5" key="1">
    <citation type="journal article" date="2021" name="PeerJ">
        <title>Extensive microbial diversity within the chicken gut microbiome revealed by metagenomics and culture.</title>
        <authorList>
            <person name="Gilroy R."/>
            <person name="Ravi A."/>
            <person name="Getino M."/>
            <person name="Pursley I."/>
            <person name="Horton D.L."/>
            <person name="Alikhan N.F."/>
            <person name="Baker D."/>
            <person name="Gharbi K."/>
            <person name="Hall N."/>
            <person name="Watson M."/>
            <person name="Adriaenssens E.M."/>
            <person name="Foster-Nyarko E."/>
            <person name="Jarju S."/>
            <person name="Secka A."/>
            <person name="Antonio M."/>
            <person name="Oren A."/>
            <person name="Chaudhuri R.R."/>
            <person name="La Ragione R."/>
            <person name="Hildebrand F."/>
            <person name="Pallen M.J."/>
        </authorList>
    </citation>
    <scope>NUCLEOTIDE SEQUENCE</scope>
    <source>
        <strain evidence="5">ChiHjej8B7-3636</strain>
    </source>
</reference>
<protein>
    <submittedName>
        <fullName evidence="5">Insulinase family protein</fullName>
    </submittedName>
</protein>
<dbReference type="Pfam" id="PF05193">
    <property type="entry name" value="Peptidase_M16_C"/>
    <property type="match status" value="1"/>
</dbReference>
<dbReference type="Proteomes" id="UP000824220">
    <property type="component" value="Unassembled WGS sequence"/>
</dbReference>
<evidence type="ECO:0000313" key="6">
    <source>
        <dbReference type="Proteomes" id="UP000824220"/>
    </source>
</evidence>
<gene>
    <name evidence="5" type="ORF">H9800_10980</name>
</gene>
<feature type="domain" description="Peptidase M16 N-terminal" evidence="3">
    <location>
        <begin position="2"/>
        <end position="109"/>
    </location>
</feature>
<evidence type="ECO:0000259" key="3">
    <source>
        <dbReference type="Pfam" id="PF00675"/>
    </source>
</evidence>
<dbReference type="SUPFAM" id="SSF63411">
    <property type="entry name" value="LuxS/MPP-like metallohydrolase"/>
    <property type="match status" value="2"/>
</dbReference>
<accession>A0A9D2KH44</accession>
<feature type="domain" description="Peptidase M16 C-terminal" evidence="4">
    <location>
        <begin position="149"/>
        <end position="247"/>
    </location>
</feature>
<dbReference type="InterPro" id="IPR011249">
    <property type="entry name" value="Metalloenz_LuxS/M16"/>
</dbReference>
<evidence type="ECO:0000256" key="1">
    <source>
        <dbReference type="ARBA" id="ARBA00007261"/>
    </source>
</evidence>
<comment type="similarity">
    <text evidence="1">Belongs to the peptidase M16 family.</text>
</comment>
<dbReference type="GO" id="GO:0046872">
    <property type="term" value="F:metal ion binding"/>
    <property type="evidence" value="ECO:0007669"/>
    <property type="project" value="InterPro"/>
</dbReference>
<proteinExistence type="inferred from homology"/>
<name>A0A9D2KH44_9MICO</name>
<dbReference type="InterPro" id="IPR011765">
    <property type="entry name" value="Pept_M16_N"/>
</dbReference>
<feature type="region of interest" description="Disordered" evidence="2">
    <location>
        <begin position="380"/>
        <end position="403"/>
    </location>
</feature>
<sequence length="814" mass="86144">MAVHVGVGFRHEAPAEEGLAHLFEHLMFRGSASLPGGGFADEVYAVGGRLSGTTHPDYTDYVQVVPPTELRRALFRDAERFRAPVFDVAELALQLRSIEQEIAHVRDLPPLGGFPWPLISRAAYASRAYRHDGYGDPRALSGVDPAVCRAFFDRHYGSNRLLVTVSCPQDEVDVLPWIREEFGLLEPRSTPGAPTPDEAWPSESTGEVWMSPGLSAAHTAVALPTPDPATALDEYLATMVVAALLERPCAGDSAVRARCGVFGPLDTRAPDMLLATTASDPAIPGEAVADGIMGSVKALADVSVNNVADAAERLAAIAERTNADLPEYTRALGRTALLFGDPEVASELPARLRRVTTSAVRAVSARLGECEPRWTRVEPGAERVRPLPDGKAPAVPPRPPREAEQSARFAPGLVAAPALHAVTADERRLPCGVRAVAVRDPRAAQAEVRLRVPVAGIGWQRPGAAMAAWRAAAERAELAGLRAVAGLELHVRCTGQWADVSVSAPSRALGVVCAVLARTVAAVRPAATADPYRAGAPDTLLSDVLRAGWTAAEDGTRVLDPAAAVLVIVTADTPGEALSVAATAFDDVALTPVSPVGSPQPAPLRTVVNALRAERPAGAPAEEYLDLLFAGPEPTLGSDAAARYLATTVLGGYPGSRLATWCRRFETRVVDMSAMRDRVGPYARVAVRVRTPLRLATTVAAVVGETLDGLIAEPPHEDELRGAARYAHNQFHGAFDSPALLADAFRHSMAAGRHLDWILQRSSLLLDVAPSAVSSAATMFTRVSHSAVVIGETDDGEAADLARRITLAHSESVN</sequence>
<feature type="region of interest" description="Disordered" evidence="2">
    <location>
        <begin position="186"/>
        <end position="206"/>
    </location>
</feature>
<evidence type="ECO:0000259" key="4">
    <source>
        <dbReference type="Pfam" id="PF05193"/>
    </source>
</evidence>
<dbReference type="PANTHER" id="PTHR11851">
    <property type="entry name" value="METALLOPROTEASE"/>
    <property type="match status" value="1"/>
</dbReference>
<dbReference type="EMBL" id="DXAM01000149">
    <property type="protein sequence ID" value="HJA05369.1"/>
    <property type="molecule type" value="Genomic_DNA"/>
</dbReference>
<dbReference type="PANTHER" id="PTHR11851:SF49">
    <property type="entry name" value="MITOCHONDRIAL-PROCESSING PEPTIDASE SUBUNIT ALPHA"/>
    <property type="match status" value="1"/>
</dbReference>
<comment type="caution">
    <text evidence="5">The sequence shown here is derived from an EMBL/GenBank/DDBJ whole genome shotgun (WGS) entry which is preliminary data.</text>
</comment>
<dbReference type="Pfam" id="PF00675">
    <property type="entry name" value="Peptidase_M16"/>
    <property type="match status" value="1"/>
</dbReference>
<dbReference type="InterPro" id="IPR007863">
    <property type="entry name" value="Peptidase_M16_C"/>
</dbReference>
<evidence type="ECO:0000313" key="5">
    <source>
        <dbReference type="EMBL" id="HJA05369.1"/>
    </source>
</evidence>
<dbReference type="InterPro" id="IPR050361">
    <property type="entry name" value="MPP/UQCRC_Complex"/>
</dbReference>
<organism evidence="5 6">
    <name type="scientific">Candidatus Microbacterium stercoravium</name>
    <dbReference type="NCBI Taxonomy" id="2838697"/>
    <lineage>
        <taxon>Bacteria</taxon>
        <taxon>Bacillati</taxon>
        <taxon>Actinomycetota</taxon>
        <taxon>Actinomycetes</taxon>
        <taxon>Micrococcales</taxon>
        <taxon>Microbacteriaceae</taxon>
        <taxon>Microbacterium</taxon>
    </lineage>
</organism>
<dbReference type="AlphaFoldDB" id="A0A9D2KH44"/>
<reference evidence="5" key="2">
    <citation type="submission" date="2021-04" db="EMBL/GenBank/DDBJ databases">
        <authorList>
            <person name="Gilroy R."/>
        </authorList>
    </citation>
    <scope>NUCLEOTIDE SEQUENCE</scope>
    <source>
        <strain evidence="5">ChiHjej8B7-3636</strain>
    </source>
</reference>
<evidence type="ECO:0000256" key="2">
    <source>
        <dbReference type="SAM" id="MobiDB-lite"/>
    </source>
</evidence>